<evidence type="ECO:0000256" key="8">
    <source>
        <dbReference type="SAM" id="SignalP"/>
    </source>
</evidence>
<protein>
    <submittedName>
        <fullName evidence="10">Cell wall anchor protein</fullName>
    </submittedName>
</protein>
<dbReference type="Proteomes" id="UP000234384">
    <property type="component" value="Unassembled WGS sequence"/>
</dbReference>
<evidence type="ECO:0000256" key="6">
    <source>
        <dbReference type="SAM" id="MobiDB-lite"/>
    </source>
</evidence>
<name>A0A2I1JWS1_9LACT</name>
<feature type="domain" description="Gram-positive cocci surface proteins LPxTG" evidence="9">
    <location>
        <begin position="312"/>
        <end position="346"/>
    </location>
</feature>
<comment type="caution">
    <text evidence="10">The sequence shown here is derived from an EMBL/GenBank/DDBJ whole genome shotgun (WGS) entry which is preliminary data.</text>
</comment>
<evidence type="ECO:0000256" key="2">
    <source>
        <dbReference type="ARBA" id="ARBA00022525"/>
    </source>
</evidence>
<feature type="chain" id="PRO_5038370585" evidence="8">
    <location>
        <begin position="27"/>
        <end position="346"/>
    </location>
</feature>
<feature type="transmembrane region" description="Helical" evidence="7">
    <location>
        <begin position="321"/>
        <end position="339"/>
    </location>
</feature>
<evidence type="ECO:0000256" key="5">
    <source>
        <dbReference type="ARBA" id="ARBA00023088"/>
    </source>
</evidence>
<feature type="signal peptide" evidence="8">
    <location>
        <begin position="1"/>
        <end position="26"/>
    </location>
</feature>
<keyword evidence="4" id="KW-0677">Repeat</keyword>
<evidence type="ECO:0000256" key="3">
    <source>
        <dbReference type="ARBA" id="ARBA00022729"/>
    </source>
</evidence>
<dbReference type="OrthoDB" id="2139912at2"/>
<organism evidence="10 11">
    <name type="scientific">Falseniella ignava</name>
    <dbReference type="NCBI Taxonomy" id="137730"/>
    <lineage>
        <taxon>Bacteria</taxon>
        <taxon>Bacillati</taxon>
        <taxon>Bacillota</taxon>
        <taxon>Bacilli</taxon>
        <taxon>Lactobacillales</taxon>
        <taxon>Aerococcaceae</taxon>
        <taxon>Falseniella</taxon>
    </lineage>
</organism>
<keyword evidence="7" id="KW-1133">Transmembrane helix</keyword>
<evidence type="ECO:0000256" key="4">
    <source>
        <dbReference type="ARBA" id="ARBA00022737"/>
    </source>
</evidence>
<sequence length="346" mass="37727">MKKSLVKLMATTTVALTLAGSAAALAGQIVSPAFSDAESAQYWANQNVDPGETLTVVEKDGQFFVESSKVGETTETPAPAETTVDPTDPYGADAKVDKDAPVNAFENVGRRFKTLGEAVDAYPDAFVMYDPATEDYVVFTNRGGRKTYVFDNVQDALNAFPNLDPMYENGKYYVFAFQAPRLQYSFDTVQEAYEAFGEDANPMYDSETGKYVVYTNKAPRFVHEFDTFEDAMAAFPGSFPMFENGKYYVFTTYEKVAGTKGTIKNYVEGILQDTDKSIEVEGEDKKEVTPEKEAEKEAGKESGKAASKGEQLPETGEATSYAIFGAAALAVLSGVGLVAPKFKEEK</sequence>
<feature type="region of interest" description="Disordered" evidence="6">
    <location>
        <begin position="70"/>
        <end position="89"/>
    </location>
</feature>
<feature type="compositionally biased region" description="Basic and acidic residues" evidence="6">
    <location>
        <begin position="281"/>
        <end position="303"/>
    </location>
</feature>
<evidence type="ECO:0000259" key="9">
    <source>
        <dbReference type="PROSITE" id="PS50847"/>
    </source>
</evidence>
<keyword evidence="7" id="KW-0472">Membrane</keyword>
<dbReference type="RefSeq" id="WP_101954613.1">
    <property type="nucleotide sequence ID" value="NZ_PKHE01000019.1"/>
</dbReference>
<accession>A0A2I1JWS1</accession>
<dbReference type="NCBIfam" id="TIGR01167">
    <property type="entry name" value="LPXTG_anchor"/>
    <property type="match status" value="1"/>
</dbReference>
<dbReference type="Pfam" id="PF00746">
    <property type="entry name" value="Gram_pos_anchor"/>
    <property type="match status" value="1"/>
</dbReference>
<dbReference type="PROSITE" id="PS50847">
    <property type="entry name" value="GRAM_POS_ANCHORING"/>
    <property type="match status" value="1"/>
</dbReference>
<evidence type="ECO:0000256" key="7">
    <source>
        <dbReference type="SAM" id="Phobius"/>
    </source>
</evidence>
<proteinExistence type="predicted"/>
<dbReference type="PRINTS" id="PR00015">
    <property type="entry name" value="GPOSANCHOR"/>
</dbReference>
<evidence type="ECO:0000256" key="1">
    <source>
        <dbReference type="ARBA" id="ARBA00022512"/>
    </source>
</evidence>
<evidence type="ECO:0000313" key="11">
    <source>
        <dbReference type="Proteomes" id="UP000234384"/>
    </source>
</evidence>
<gene>
    <name evidence="10" type="ORF">CYJ57_06595</name>
</gene>
<dbReference type="AlphaFoldDB" id="A0A2I1JWS1"/>
<keyword evidence="3 8" id="KW-0732">Signal</keyword>
<dbReference type="InterPro" id="IPR019931">
    <property type="entry name" value="LPXTG_anchor"/>
</dbReference>
<dbReference type="EMBL" id="PKHE01000019">
    <property type="protein sequence ID" value="PKY87858.1"/>
    <property type="molecule type" value="Genomic_DNA"/>
</dbReference>
<keyword evidence="1" id="KW-0134">Cell wall</keyword>
<feature type="compositionally biased region" description="Low complexity" evidence="6">
    <location>
        <begin position="73"/>
        <end position="89"/>
    </location>
</feature>
<keyword evidence="7" id="KW-0812">Transmembrane</keyword>
<reference evidence="10 11" key="1">
    <citation type="submission" date="2017-12" db="EMBL/GenBank/DDBJ databases">
        <title>Phylogenetic diversity of female urinary microbiome.</title>
        <authorList>
            <person name="Thomas-White K."/>
            <person name="Wolfe A.J."/>
        </authorList>
    </citation>
    <scope>NUCLEOTIDE SEQUENCE [LARGE SCALE GENOMIC DNA]</scope>
    <source>
        <strain evidence="10 11">UMB0898</strain>
    </source>
</reference>
<dbReference type="InterPro" id="IPR019950">
    <property type="entry name" value="M_anchor"/>
</dbReference>
<keyword evidence="2" id="KW-0964">Secreted</keyword>
<feature type="region of interest" description="Disordered" evidence="6">
    <location>
        <begin position="281"/>
        <end position="313"/>
    </location>
</feature>
<keyword evidence="5" id="KW-0572">Peptidoglycan-anchor</keyword>
<evidence type="ECO:0000313" key="10">
    <source>
        <dbReference type="EMBL" id="PKY87858.1"/>
    </source>
</evidence>